<evidence type="ECO:0000256" key="4">
    <source>
        <dbReference type="ARBA" id="ARBA00022723"/>
    </source>
</evidence>
<dbReference type="PANTHER" id="PTHR12001:SF85">
    <property type="entry name" value="SHORT CHAIN ISOPRENYL DIPHOSPHATE SYNTHASE"/>
    <property type="match status" value="1"/>
</dbReference>
<organism evidence="7 8">
    <name type="scientific">Glaciecola petra</name>
    <dbReference type="NCBI Taxonomy" id="3075602"/>
    <lineage>
        <taxon>Bacteria</taxon>
        <taxon>Pseudomonadati</taxon>
        <taxon>Pseudomonadota</taxon>
        <taxon>Gammaproteobacteria</taxon>
        <taxon>Alteromonadales</taxon>
        <taxon>Alteromonadaceae</taxon>
        <taxon>Glaciecola</taxon>
    </lineage>
</organism>
<dbReference type="EMBL" id="JAVRHX010000001">
    <property type="protein sequence ID" value="MDT0594748.1"/>
    <property type="molecule type" value="Genomic_DNA"/>
</dbReference>
<keyword evidence="3 6" id="KW-0808">Transferase</keyword>
<dbReference type="Gene3D" id="1.10.600.10">
    <property type="entry name" value="Farnesyl Diphosphate Synthase"/>
    <property type="match status" value="1"/>
</dbReference>
<name>A0ABU2ZQ54_9ALTE</name>
<accession>A0ABU2ZQ54</accession>
<keyword evidence="8" id="KW-1185">Reference proteome</keyword>
<evidence type="ECO:0000313" key="7">
    <source>
        <dbReference type="EMBL" id="MDT0594748.1"/>
    </source>
</evidence>
<proteinExistence type="inferred from homology"/>
<keyword evidence="4" id="KW-0479">Metal-binding</keyword>
<protein>
    <submittedName>
        <fullName evidence="7">Polyprenyl synthetase family protein</fullName>
    </submittedName>
</protein>
<dbReference type="InterPro" id="IPR000092">
    <property type="entry name" value="Polyprenyl_synt"/>
</dbReference>
<comment type="similarity">
    <text evidence="2 6">Belongs to the FPP/GGPP synthase family.</text>
</comment>
<dbReference type="InterPro" id="IPR033749">
    <property type="entry name" value="Polyprenyl_synt_CS"/>
</dbReference>
<dbReference type="SFLD" id="SFLDS00005">
    <property type="entry name" value="Isoprenoid_Synthase_Type_I"/>
    <property type="match status" value="1"/>
</dbReference>
<evidence type="ECO:0000313" key="8">
    <source>
        <dbReference type="Proteomes" id="UP001253545"/>
    </source>
</evidence>
<dbReference type="SUPFAM" id="SSF48576">
    <property type="entry name" value="Terpenoid synthases"/>
    <property type="match status" value="1"/>
</dbReference>
<evidence type="ECO:0000256" key="2">
    <source>
        <dbReference type="ARBA" id="ARBA00006706"/>
    </source>
</evidence>
<evidence type="ECO:0000256" key="1">
    <source>
        <dbReference type="ARBA" id="ARBA00001946"/>
    </source>
</evidence>
<dbReference type="InterPro" id="IPR008949">
    <property type="entry name" value="Isoprenoid_synthase_dom_sf"/>
</dbReference>
<dbReference type="PANTHER" id="PTHR12001">
    <property type="entry name" value="GERANYLGERANYL PYROPHOSPHATE SYNTHASE"/>
    <property type="match status" value="1"/>
</dbReference>
<comment type="caution">
    <text evidence="7">The sequence shown here is derived from an EMBL/GenBank/DDBJ whole genome shotgun (WGS) entry which is preliminary data.</text>
</comment>
<evidence type="ECO:0000256" key="6">
    <source>
        <dbReference type="RuleBase" id="RU004466"/>
    </source>
</evidence>
<dbReference type="PROSITE" id="PS00723">
    <property type="entry name" value="POLYPRENYL_SYNTHASE_1"/>
    <property type="match status" value="1"/>
</dbReference>
<dbReference type="RefSeq" id="WP_311368207.1">
    <property type="nucleotide sequence ID" value="NZ_JAVRHX010000001.1"/>
</dbReference>
<comment type="cofactor">
    <cofactor evidence="1">
        <name>Mg(2+)</name>
        <dbReference type="ChEBI" id="CHEBI:18420"/>
    </cofactor>
</comment>
<keyword evidence="5" id="KW-0460">Magnesium</keyword>
<sequence length="283" mass="31390">MKNVSLISKNIIKDILVLTEQHLHKFVENDAAAIFHLSSGGSRTRAKICVHAGIQLGLDTNDIICCASAIELLHNASLVHDDLQDGDEVRRGQPAVWKKFGQPRAICTGDAMINAAYAAIADIKDVHTMRAALLEMTKAVGETVQGQTMDLDKEQIIDSKQYEEIAARKSGPLFRLALSMPMILSHRFDLLDSVNYIAAKFAIAYQIHDDMGDYQSDKGSNTLNIVSLLANQSSDEDAMFIAKNRVKYLLMMCQKELALLPNNCALEVRKVAEELIQSVERNY</sequence>
<gene>
    <name evidence="7" type="ORF">RM552_07850</name>
</gene>
<dbReference type="Proteomes" id="UP001253545">
    <property type="component" value="Unassembled WGS sequence"/>
</dbReference>
<evidence type="ECO:0000256" key="5">
    <source>
        <dbReference type="ARBA" id="ARBA00022842"/>
    </source>
</evidence>
<reference evidence="7 8" key="1">
    <citation type="submission" date="2023-09" db="EMBL/GenBank/DDBJ databases">
        <authorList>
            <person name="Rey-Velasco X."/>
        </authorList>
    </citation>
    <scope>NUCLEOTIDE SEQUENCE [LARGE SCALE GENOMIC DNA]</scope>
    <source>
        <strain evidence="7 8">P117</strain>
    </source>
</reference>
<evidence type="ECO:0000256" key="3">
    <source>
        <dbReference type="ARBA" id="ARBA00022679"/>
    </source>
</evidence>
<dbReference type="Pfam" id="PF00348">
    <property type="entry name" value="polyprenyl_synt"/>
    <property type="match status" value="1"/>
</dbReference>